<evidence type="ECO:0000256" key="8">
    <source>
        <dbReference type="ARBA" id="ARBA00023210"/>
    </source>
</evidence>
<organism evidence="11 13">
    <name type="scientific">Hyaloperonospora brassicae</name>
    <name type="common">Brassica downy mildew</name>
    <name type="synonym">Peronospora brassicae</name>
    <dbReference type="NCBI Taxonomy" id="162125"/>
    <lineage>
        <taxon>Eukaryota</taxon>
        <taxon>Sar</taxon>
        <taxon>Stramenopiles</taxon>
        <taxon>Oomycota</taxon>
        <taxon>Peronosporomycetes</taxon>
        <taxon>Peronosporales</taxon>
        <taxon>Peronosporaceae</taxon>
        <taxon>Hyaloperonospora</taxon>
    </lineage>
</organism>
<evidence type="ECO:0000256" key="6">
    <source>
        <dbReference type="ARBA" id="ARBA00022842"/>
    </source>
</evidence>
<accession>A0AAV0SYR4</accession>
<feature type="domain" description="EngB-type G" evidence="10">
    <location>
        <begin position="102"/>
        <end position="287"/>
    </location>
</feature>
<proteinExistence type="inferred from homology"/>
<dbReference type="GO" id="GO:0005525">
    <property type="term" value="F:GTP binding"/>
    <property type="evidence" value="ECO:0007669"/>
    <property type="project" value="UniProtKB-KW"/>
</dbReference>
<evidence type="ECO:0000256" key="2">
    <source>
        <dbReference type="ARBA" id="ARBA00009638"/>
    </source>
</evidence>
<keyword evidence="4" id="KW-0479">Metal-binding</keyword>
<keyword evidence="7" id="KW-0342">GTP-binding</keyword>
<evidence type="ECO:0000256" key="9">
    <source>
        <dbReference type="ARBA" id="ARBA00023306"/>
    </source>
</evidence>
<comment type="similarity">
    <text evidence="2">Belongs to the TRAFAC class TrmE-Era-EngA-EngB-Septin-like GTPase superfamily. EngB GTPase family.</text>
</comment>
<evidence type="ECO:0000313" key="11">
    <source>
        <dbReference type="EMBL" id="CAI5710708.1"/>
    </source>
</evidence>
<evidence type="ECO:0000256" key="7">
    <source>
        <dbReference type="ARBA" id="ARBA00023134"/>
    </source>
</evidence>
<dbReference type="PROSITE" id="PS51706">
    <property type="entry name" value="G_ENGB"/>
    <property type="match status" value="1"/>
</dbReference>
<evidence type="ECO:0000313" key="13">
    <source>
        <dbReference type="Proteomes" id="UP001162031"/>
    </source>
</evidence>
<comment type="cofactor">
    <cofactor evidence="1">
        <name>Mg(2+)</name>
        <dbReference type="ChEBI" id="CHEBI:18420"/>
    </cofactor>
</comment>
<evidence type="ECO:0000313" key="12">
    <source>
        <dbReference type="EMBL" id="CAI5731366.1"/>
    </source>
</evidence>
<dbReference type="Gene3D" id="3.40.50.300">
    <property type="entry name" value="P-loop containing nucleotide triphosphate hydrolases"/>
    <property type="match status" value="1"/>
</dbReference>
<keyword evidence="6" id="KW-0460">Magnesium</keyword>
<evidence type="ECO:0000256" key="1">
    <source>
        <dbReference type="ARBA" id="ARBA00001946"/>
    </source>
</evidence>
<dbReference type="SUPFAM" id="SSF52540">
    <property type="entry name" value="P-loop containing nucleoside triphosphate hydrolases"/>
    <property type="match status" value="1"/>
</dbReference>
<gene>
    <name evidence="11" type="ORF">HBR001_LOCUS516</name>
    <name evidence="12" type="ORF">HBR001_LOCUS5165</name>
</gene>
<dbReference type="EMBL" id="CANTFL010001099">
    <property type="protein sequence ID" value="CAI5731366.1"/>
    <property type="molecule type" value="Genomic_DNA"/>
</dbReference>
<comment type="caution">
    <text evidence="11">The sequence shown here is derived from an EMBL/GenBank/DDBJ whole genome shotgun (WGS) entry which is preliminary data.</text>
</comment>
<evidence type="ECO:0000259" key="10">
    <source>
        <dbReference type="PROSITE" id="PS51706"/>
    </source>
</evidence>
<dbReference type="NCBIfam" id="TIGR03598">
    <property type="entry name" value="GTPase_YsxC"/>
    <property type="match status" value="1"/>
</dbReference>
<dbReference type="PANTHER" id="PTHR11649">
    <property type="entry name" value="MSS1/TRME-RELATED GTP-BINDING PROTEIN"/>
    <property type="match status" value="1"/>
</dbReference>
<dbReference type="GO" id="GO:0046872">
    <property type="term" value="F:metal ion binding"/>
    <property type="evidence" value="ECO:0007669"/>
    <property type="project" value="UniProtKB-KW"/>
</dbReference>
<keyword evidence="3" id="KW-0132">Cell division</keyword>
<evidence type="ECO:0000256" key="4">
    <source>
        <dbReference type="ARBA" id="ARBA00022723"/>
    </source>
</evidence>
<evidence type="ECO:0000256" key="3">
    <source>
        <dbReference type="ARBA" id="ARBA00022618"/>
    </source>
</evidence>
<dbReference type="InterPro" id="IPR006073">
    <property type="entry name" value="GTP-bd"/>
</dbReference>
<dbReference type="HAMAP" id="MF_00321">
    <property type="entry name" value="GTPase_EngB"/>
    <property type="match status" value="1"/>
</dbReference>
<dbReference type="GO" id="GO:0051301">
    <property type="term" value="P:cell division"/>
    <property type="evidence" value="ECO:0007669"/>
    <property type="project" value="UniProtKB-KW"/>
</dbReference>
<dbReference type="InterPro" id="IPR030393">
    <property type="entry name" value="G_ENGB_dom"/>
</dbReference>
<dbReference type="CDD" id="cd01876">
    <property type="entry name" value="YihA_EngB"/>
    <property type="match status" value="1"/>
</dbReference>
<keyword evidence="8" id="KW-0717">Septation</keyword>
<keyword evidence="9" id="KW-0131">Cell cycle</keyword>
<evidence type="ECO:0000256" key="5">
    <source>
        <dbReference type="ARBA" id="ARBA00022741"/>
    </source>
</evidence>
<protein>
    <recommendedName>
        <fullName evidence="10">EngB-type G domain-containing protein</fullName>
    </recommendedName>
</protein>
<dbReference type="PANTHER" id="PTHR11649:SF13">
    <property type="entry name" value="ENGB-TYPE G DOMAIN-CONTAINING PROTEIN"/>
    <property type="match status" value="1"/>
</dbReference>
<keyword evidence="5" id="KW-0547">Nucleotide-binding</keyword>
<dbReference type="Pfam" id="PF01926">
    <property type="entry name" value="MMR_HSR1"/>
    <property type="match status" value="1"/>
</dbReference>
<reference evidence="11" key="1">
    <citation type="submission" date="2022-12" db="EMBL/GenBank/DDBJ databases">
        <authorList>
            <person name="Webb A."/>
        </authorList>
    </citation>
    <scope>NUCLEOTIDE SEQUENCE</scope>
    <source>
        <strain evidence="11">Hp1</strain>
    </source>
</reference>
<dbReference type="InterPro" id="IPR027417">
    <property type="entry name" value="P-loop_NTPase"/>
</dbReference>
<dbReference type="InterPro" id="IPR019987">
    <property type="entry name" value="GTP-bd_ribosome_bio_YsxC"/>
</dbReference>
<dbReference type="EMBL" id="CANTFL010000069">
    <property type="protein sequence ID" value="CAI5710708.1"/>
    <property type="molecule type" value="Genomic_DNA"/>
</dbReference>
<keyword evidence="13" id="KW-1185">Reference proteome</keyword>
<dbReference type="AlphaFoldDB" id="A0AAV0SYR4"/>
<name>A0AAV0SYR4_HYABA</name>
<sequence length="291" mass="31811">MRAACFASHALSRRVYTSTIDPRTYVAIASMSTAATASAQRRTKPRKKQSRVAQVPVFWPITGVSEPPLLRPHEIDRVNRLFRVESTVITTTSDPTELPQWDVPEIAFAGRSNAGKSSLINALCGQKALARTSKVPGRTQQLHFVSVGGKKGSLPDLSLVDMPGFGFATAPKQVVDQWHALVGGYVDKRRGTTLKTIMLLIDARRGLGTADHEFMDFLHDLGALYQVVFTKADAVTRPALETQIQKAMDVALSAERMSMNPIIQVTSVKEGLGIKELQRQLVSMTGLLTSL</sequence>
<dbReference type="Proteomes" id="UP001162031">
    <property type="component" value="Unassembled WGS sequence"/>
</dbReference>